<gene>
    <name evidence="2" type="ORF">NBM05_08620</name>
</gene>
<evidence type="ECO:0000313" key="2">
    <source>
        <dbReference type="EMBL" id="MCP3426064.1"/>
    </source>
</evidence>
<feature type="region of interest" description="Disordered" evidence="1">
    <location>
        <begin position="36"/>
        <end position="65"/>
    </location>
</feature>
<reference evidence="2" key="1">
    <citation type="submission" date="2022-06" db="EMBL/GenBank/DDBJ databases">
        <title>Rothia sp. isolated from sandalwood seedling.</title>
        <authorList>
            <person name="Tuikhar N."/>
            <person name="Kirdat K."/>
            <person name="Thorat V."/>
            <person name="Swetha P."/>
            <person name="Padma S."/>
            <person name="Sundararaj R."/>
            <person name="Yadav A."/>
        </authorList>
    </citation>
    <scope>NUCLEOTIDE SEQUENCE</scope>
    <source>
        <strain evidence="2">AR01</strain>
    </source>
</reference>
<organism evidence="2 3">
    <name type="scientific">Rothia santali</name>
    <dbReference type="NCBI Taxonomy" id="2949643"/>
    <lineage>
        <taxon>Bacteria</taxon>
        <taxon>Bacillati</taxon>
        <taxon>Actinomycetota</taxon>
        <taxon>Actinomycetes</taxon>
        <taxon>Micrococcales</taxon>
        <taxon>Micrococcaceae</taxon>
        <taxon>Rothia</taxon>
    </lineage>
</organism>
<feature type="compositionally biased region" description="Low complexity" evidence="1">
    <location>
        <begin position="51"/>
        <end position="65"/>
    </location>
</feature>
<keyword evidence="3" id="KW-1185">Reference proteome</keyword>
<comment type="caution">
    <text evidence="2">The sequence shown here is derived from an EMBL/GenBank/DDBJ whole genome shotgun (WGS) entry which is preliminary data.</text>
</comment>
<accession>A0A9X2HF06</accession>
<sequence length="115" mass="11644">MGRLSASGGAAGERADRDLDAMVELFGAAERYVEQQPGAGARVPRVPGQPGPAHGHPGPAATARPSVALATPASAAGREWGWVHVAAVQQGTWPNTTLRGGLLATTELSDVVTLG</sequence>
<evidence type="ECO:0000313" key="3">
    <source>
        <dbReference type="Proteomes" id="UP001139502"/>
    </source>
</evidence>
<dbReference type="RefSeq" id="WP_254166563.1">
    <property type="nucleotide sequence ID" value="NZ_JANAFB010000018.1"/>
</dbReference>
<protein>
    <submittedName>
        <fullName evidence="2">Uncharacterized protein</fullName>
    </submittedName>
</protein>
<evidence type="ECO:0000256" key="1">
    <source>
        <dbReference type="SAM" id="MobiDB-lite"/>
    </source>
</evidence>
<dbReference type="EMBL" id="JANAFB010000018">
    <property type="protein sequence ID" value="MCP3426064.1"/>
    <property type="molecule type" value="Genomic_DNA"/>
</dbReference>
<dbReference type="Proteomes" id="UP001139502">
    <property type="component" value="Unassembled WGS sequence"/>
</dbReference>
<dbReference type="AlphaFoldDB" id="A0A9X2HF06"/>
<proteinExistence type="predicted"/>
<name>A0A9X2HF06_9MICC</name>